<dbReference type="SUPFAM" id="SSF56176">
    <property type="entry name" value="FAD-binding/transporter-associated domain-like"/>
    <property type="match status" value="1"/>
</dbReference>
<dbReference type="PROSITE" id="PS51387">
    <property type="entry name" value="FAD_PCMH"/>
    <property type="match status" value="1"/>
</dbReference>
<dbReference type="Pfam" id="PF03450">
    <property type="entry name" value="CO_deh_flav_C"/>
    <property type="match status" value="1"/>
</dbReference>
<sequence length="273" mass="29917">MVTELRPSTLAPALAQLNAEPTLIFAGGTDLMVHELKPHNAILFVDAIEELQQIEVYENSIRIGAGCRLAQLVEHTALPRNLVQALHQIAAPALRNVATIGGNIVNASPAADSLPALTLLDAKVCLQNVNGERWLPIDEFIIGPGKTILQPGEMLTQVEIARIPCHHSMYHKVGTRAANALSKLSVAALARFDDSGALEDWRIAFGAVAPTVVRNRDIELSLIGCKPEEVDMEQLLGSYDALLHPIDDQRSTAEYRRRASLNLLKHWMEQLQQ</sequence>
<keyword evidence="3" id="KW-1185">Reference proteome</keyword>
<evidence type="ECO:0000259" key="1">
    <source>
        <dbReference type="PROSITE" id="PS51387"/>
    </source>
</evidence>
<accession>A0A4U1BJU4</accession>
<dbReference type="AlphaFoldDB" id="A0A4U1BJU4"/>
<dbReference type="EMBL" id="SWCJ01000016">
    <property type="protein sequence ID" value="TKB51858.1"/>
    <property type="molecule type" value="Genomic_DNA"/>
</dbReference>
<dbReference type="Proteomes" id="UP000305675">
    <property type="component" value="Unassembled WGS sequence"/>
</dbReference>
<dbReference type="InterPro" id="IPR005107">
    <property type="entry name" value="CO_DH_flav_C"/>
</dbReference>
<name>A0A4U1BJU4_9GAMM</name>
<dbReference type="Pfam" id="PF00941">
    <property type="entry name" value="FAD_binding_5"/>
    <property type="match status" value="1"/>
</dbReference>
<dbReference type="InterPro" id="IPR051312">
    <property type="entry name" value="Diverse_Substr_Oxidored"/>
</dbReference>
<dbReference type="GO" id="GO:0016491">
    <property type="term" value="F:oxidoreductase activity"/>
    <property type="evidence" value="ECO:0007669"/>
    <property type="project" value="InterPro"/>
</dbReference>
<organism evidence="2 3">
    <name type="scientific">Ferrimonas aestuarii</name>
    <dbReference type="NCBI Taxonomy" id="2569539"/>
    <lineage>
        <taxon>Bacteria</taxon>
        <taxon>Pseudomonadati</taxon>
        <taxon>Pseudomonadota</taxon>
        <taxon>Gammaproteobacteria</taxon>
        <taxon>Alteromonadales</taxon>
        <taxon>Ferrimonadaceae</taxon>
        <taxon>Ferrimonas</taxon>
    </lineage>
</organism>
<dbReference type="InterPro" id="IPR036683">
    <property type="entry name" value="CO_DH_flav_C_dom_sf"/>
</dbReference>
<dbReference type="GO" id="GO:0071949">
    <property type="term" value="F:FAD binding"/>
    <property type="evidence" value="ECO:0007669"/>
    <property type="project" value="InterPro"/>
</dbReference>
<feature type="domain" description="FAD-binding PCMH-type" evidence="1">
    <location>
        <begin position="1"/>
        <end position="165"/>
    </location>
</feature>
<dbReference type="Gene3D" id="3.30.465.10">
    <property type="match status" value="1"/>
</dbReference>
<dbReference type="InterPro" id="IPR036318">
    <property type="entry name" value="FAD-bd_PCMH-like_sf"/>
</dbReference>
<evidence type="ECO:0000313" key="3">
    <source>
        <dbReference type="Proteomes" id="UP000305675"/>
    </source>
</evidence>
<dbReference type="PANTHER" id="PTHR42659">
    <property type="entry name" value="XANTHINE DEHYDROGENASE SUBUNIT C-RELATED"/>
    <property type="match status" value="1"/>
</dbReference>
<dbReference type="InterPro" id="IPR016166">
    <property type="entry name" value="FAD-bd_PCMH"/>
</dbReference>
<protein>
    <submittedName>
        <fullName evidence="2">Xanthine dehydrogenase family protein subunit M</fullName>
    </submittedName>
</protein>
<gene>
    <name evidence="2" type="ORF">FCL42_16690</name>
</gene>
<comment type="caution">
    <text evidence="2">The sequence shown here is derived from an EMBL/GenBank/DDBJ whole genome shotgun (WGS) entry which is preliminary data.</text>
</comment>
<dbReference type="SUPFAM" id="SSF55447">
    <property type="entry name" value="CO dehydrogenase flavoprotein C-terminal domain-like"/>
    <property type="match status" value="1"/>
</dbReference>
<evidence type="ECO:0000313" key="2">
    <source>
        <dbReference type="EMBL" id="TKB51858.1"/>
    </source>
</evidence>
<dbReference type="RefSeq" id="WP_136864569.1">
    <property type="nucleotide sequence ID" value="NZ_SWCJ01000016.1"/>
</dbReference>
<proteinExistence type="predicted"/>
<dbReference type="SMART" id="SM01092">
    <property type="entry name" value="CO_deh_flav_C"/>
    <property type="match status" value="1"/>
</dbReference>
<dbReference type="OrthoDB" id="9775084at2"/>
<dbReference type="Gene3D" id="3.30.390.50">
    <property type="entry name" value="CO dehydrogenase flavoprotein, C-terminal domain"/>
    <property type="match status" value="1"/>
</dbReference>
<dbReference type="PANTHER" id="PTHR42659:SF9">
    <property type="entry name" value="XANTHINE DEHYDROGENASE FAD-BINDING SUBUNIT XDHB-RELATED"/>
    <property type="match status" value="1"/>
</dbReference>
<dbReference type="InterPro" id="IPR016169">
    <property type="entry name" value="FAD-bd_PCMH_sub2"/>
</dbReference>
<dbReference type="InterPro" id="IPR002346">
    <property type="entry name" value="Mopterin_DH_FAD-bd"/>
</dbReference>
<reference evidence="2 3" key="1">
    <citation type="submission" date="2019-04" db="EMBL/GenBank/DDBJ databases">
        <authorList>
            <person name="Hwang J.C."/>
        </authorList>
    </citation>
    <scope>NUCLEOTIDE SEQUENCE [LARGE SCALE GENOMIC DNA]</scope>
    <source>
        <strain evidence="2 3">IMCC35002</strain>
    </source>
</reference>